<gene>
    <name evidence="10" type="ORF">AN215_19400</name>
</gene>
<dbReference type="GO" id="GO:0016787">
    <property type="term" value="F:hydrolase activity"/>
    <property type="evidence" value="ECO:0007669"/>
    <property type="project" value="UniProtKB-KW"/>
</dbReference>
<comment type="cofactor">
    <cofactor evidence="2">
        <name>Mg(2+)</name>
        <dbReference type="ChEBI" id="CHEBI:18420"/>
    </cofactor>
</comment>
<keyword evidence="6" id="KW-0378">Hydrolase</keyword>
<evidence type="ECO:0000259" key="9">
    <source>
        <dbReference type="Pfam" id="PF03372"/>
    </source>
</evidence>
<dbReference type="SUPFAM" id="SSF56219">
    <property type="entry name" value="DNase I-like"/>
    <property type="match status" value="1"/>
</dbReference>
<dbReference type="PANTHER" id="PTHR15822">
    <property type="entry name" value="TRAF AND TNF RECEPTOR-ASSOCIATED PROTEIN"/>
    <property type="match status" value="1"/>
</dbReference>
<keyword evidence="8" id="KW-0234">DNA repair</keyword>
<dbReference type="InterPro" id="IPR051547">
    <property type="entry name" value="TDP2-like"/>
</dbReference>
<protein>
    <submittedName>
        <fullName evidence="10">Endonuclease</fullName>
    </submittedName>
</protein>
<evidence type="ECO:0000256" key="1">
    <source>
        <dbReference type="ARBA" id="ARBA00001936"/>
    </source>
</evidence>
<organism evidence="10 11">
    <name type="scientific">Streptomyces abyssalis</name>
    <dbReference type="NCBI Taxonomy" id="933944"/>
    <lineage>
        <taxon>Bacteria</taxon>
        <taxon>Bacillati</taxon>
        <taxon>Actinomycetota</taxon>
        <taxon>Actinomycetes</taxon>
        <taxon>Kitasatosporales</taxon>
        <taxon>Streptomycetaceae</taxon>
        <taxon>Streptomyces</taxon>
    </lineage>
</organism>
<keyword evidence="5" id="KW-0227">DNA damage</keyword>
<dbReference type="PANTHER" id="PTHR15822:SF4">
    <property type="entry name" value="TYROSYL-DNA PHOSPHODIESTERASE 2"/>
    <property type="match status" value="1"/>
</dbReference>
<dbReference type="GO" id="GO:0004519">
    <property type="term" value="F:endonuclease activity"/>
    <property type="evidence" value="ECO:0007669"/>
    <property type="project" value="UniProtKB-KW"/>
</dbReference>
<dbReference type="AlphaFoldDB" id="A0A1E7JKX3"/>
<keyword evidence="4" id="KW-0479">Metal-binding</keyword>
<comment type="cofactor">
    <cofactor evidence="1">
        <name>Mn(2+)</name>
        <dbReference type="ChEBI" id="CHEBI:29035"/>
    </cofactor>
</comment>
<evidence type="ECO:0000256" key="8">
    <source>
        <dbReference type="ARBA" id="ARBA00023204"/>
    </source>
</evidence>
<dbReference type="GO" id="GO:0046872">
    <property type="term" value="F:metal ion binding"/>
    <property type="evidence" value="ECO:0007669"/>
    <property type="project" value="UniProtKB-KW"/>
</dbReference>
<dbReference type="OrthoDB" id="3820230at2"/>
<dbReference type="RefSeq" id="WP_070011972.1">
    <property type="nucleotide sequence ID" value="NZ_LJGS01000041.1"/>
</dbReference>
<dbReference type="Gene3D" id="3.60.10.10">
    <property type="entry name" value="Endonuclease/exonuclease/phosphatase"/>
    <property type="match status" value="1"/>
</dbReference>
<dbReference type="Proteomes" id="UP000176087">
    <property type="component" value="Unassembled WGS sequence"/>
</dbReference>
<sequence length="254" mass="27135">MTLADLPAGRTEPDGSAVVRLLSYNIRSMRDDRKALARVIRACAPDVMCVQEAPRFFRWRKHAAWLARECGMVYVTGGAPATGPMILATLRATVLRTEDVLLPHTPGLHRRGFATAVLQFGPAARLGVLSCHLSLQKDERHAQGRKLLDRLAALGTPHTVAAGDLNERPRGRTFRSLAAALQDGWAVAPWGGEYTSTPLHPHQRIDAVLASGGVEVLGCGVPDGLAGVSPADLRTATDHLPVLAALRVPPVPGV</sequence>
<dbReference type="Pfam" id="PF03372">
    <property type="entry name" value="Exo_endo_phos"/>
    <property type="match status" value="1"/>
</dbReference>
<evidence type="ECO:0000313" key="11">
    <source>
        <dbReference type="Proteomes" id="UP000176087"/>
    </source>
</evidence>
<keyword evidence="10" id="KW-0255">Endonuclease</keyword>
<keyword evidence="7" id="KW-0460">Magnesium</keyword>
<evidence type="ECO:0000256" key="4">
    <source>
        <dbReference type="ARBA" id="ARBA00022723"/>
    </source>
</evidence>
<accession>A0A1E7JKX3</accession>
<evidence type="ECO:0000256" key="3">
    <source>
        <dbReference type="ARBA" id="ARBA00022722"/>
    </source>
</evidence>
<feature type="domain" description="Endonuclease/exonuclease/phosphatase" evidence="9">
    <location>
        <begin position="22"/>
        <end position="239"/>
    </location>
</feature>
<dbReference type="EMBL" id="LJGT01000040">
    <property type="protein sequence ID" value="OEU88301.1"/>
    <property type="molecule type" value="Genomic_DNA"/>
</dbReference>
<evidence type="ECO:0000256" key="2">
    <source>
        <dbReference type="ARBA" id="ARBA00001946"/>
    </source>
</evidence>
<evidence type="ECO:0000256" key="6">
    <source>
        <dbReference type="ARBA" id="ARBA00022801"/>
    </source>
</evidence>
<proteinExistence type="predicted"/>
<evidence type="ECO:0000256" key="5">
    <source>
        <dbReference type="ARBA" id="ARBA00022763"/>
    </source>
</evidence>
<evidence type="ECO:0000313" key="10">
    <source>
        <dbReference type="EMBL" id="OEU88301.1"/>
    </source>
</evidence>
<keyword evidence="3" id="KW-0540">Nuclease</keyword>
<reference evidence="10 11" key="1">
    <citation type="journal article" date="2016" name="Front. Microbiol.">
        <title>Comparative Genomics Analysis of Streptomyces Species Reveals Their Adaptation to the Marine Environment and Their Diversity at the Genomic Level.</title>
        <authorList>
            <person name="Tian X."/>
            <person name="Zhang Z."/>
            <person name="Yang T."/>
            <person name="Chen M."/>
            <person name="Li J."/>
            <person name="Chen F."/>
            <person name="Yang J."/>
            <person name="Li W."/>
            <person name="Zhang B."/>
            <person name="Zhang Z."/>
            <person name="Wu J."/>
            <person name="Zhang C."/>
            <person name="Long L."/>
            <person name="Xiao J."/>
        </authorList>
    </citation>
    <scope>NUCLEOTIDE SEQUENCE [LARGE SCALE GENOMIC DNA]</scope>
    <source>
        <strain evidence="10 11">SCSIO 10390</strain>
    </source>
</reference>
<evidence type="ECO:0000256" key="7">
    <source>
        <dbReference type="ARBA" id="ARBA00022842"/>
    </source>
</evidence>
<dbReference type="InterPro" id="IPR036691">
    <property type="entry name" value="Endo/exonu/phosph_ase_sf"/>
</dbReference>
<dbReference type="GO" id="GO:0006281">
    <property type="term" value="P:DNA repair"/>
    <property type="evidence" value="ECO:0007669"/>
    <property type="project" value="UniProtKB-KW"/>
</dbReference>
<dbReference type="InterPro" id="IPR005135">
    <property type="entry name" value="Endo/exonuclease/phosphatase"/>
</dbReference>
<dbReference type="PATRIC" id="fig|933944.5.peg.3225"/>
<keyword evidence="11" id="KW-1185">Reference proteome</keyword>
<name>A0A1E7JKX3_9ACTN</name>
<dbReference type="STRING" id="933944.AN215_19400"/>
<comment type="caution">
    <text evidence="10">The sequence shown here is derived from an EMBL/GenBank/DDBJ whole genome shotgun (WGS) entry which is preliminary data.</text>
</comment>